<dbReference type="Gene3D" id="1.20.1250.20">
    <property type="entry name" value="MFS general substrate transporter like domains"/>
    <property type="match status" value="1"/>
</dbReference>
<accession>A0AAV5BQX6</accession>
<dbReference type="Proteomes" id="UP001054889">
    <property type="component" value="Unassembled WGS sequence"/>
</dbReference>
<reference evidence="1" key="2">
    <citation type="submission" date="2021-12" db="EMBL/GenBank/DDBJ databases">
        <title>Resequencing data analysis of finger millet.</title>
        <authorList>
            <person name="Hatakeyama M."/>
            <person name="Aluri S."/>
            <person name="Balachadran M.T."/>
            <person name="Sivarajan S.R."/>
            <person name="Poveda L."/>
            <person name="Shimizu-Inatsugi R."/>
            <person name="Schlapbach R."/>
            <person name="Sreeman S.M."/>
            <person name="Shimizu K.K."/>
        </authorList>
    </citation>
    <scope>NUCLEOTIDE SEQUENCE</scope>
</reference>
<sequence>MTIAMLSNAAAAVSEGRRRASPPPRLSTRQGDCSDSVFWLVPQYAIQRRGQRVSMTSGGWSFCTTRRPRACAARAARSTAHLAIGSYLGTLLVTIVHEKQRRSGSGCSDNLNRGSCHYYWLVVGMQMINQLGAPVLIGALT</sequence>
<proteinExistence type="predicted"/>
<evidence type="ECO:0000313" key="2">
    <source>
        <dbReference type="Proteomes" id="UP001054889"/>
    </source>
</evidence>
<reference evidence="1" key="1">
    <citation type="journal article" date="2018" name="DNA Res.">
        <title>Multiple hybrid de novo genome assembly of finger millet, an orphan allotetraploid crop.</title>
        <authorList>
            <person name="Hatakeyama M."/>
            <person name="Aluri S."/>
            <person name="Balachadran M.T."/>
            <person name="Sivarajan S.R."/>
            <person name="Patrignani A."/>
            <person name="Gruter S."/>
            <person name="Poveda L."/>
            <person name="Shimizu-Inatsugi R."/>
            <person name="Baeten J."/>
            <person name="Francoijs K.J."/>
            <person name="Nataraja K.N."/>
            <person name="Reddy Y.A.N."/>
            <person name="Phadnis S."/>
            <person name="Ravikumar R.L."/>
            <person name="Schlapbach R."/>
            <person name="Sreeman S.M."/>
            <person name="Shimizu K.K."/>
        </authorList>
    </citation>
    <scope>NUCLEOTIDE SEQUENCE</scope>
</reference>
<organism evidence="1 2">
    <name type="scientific">Eleusine coracana subsp. coracana</name>
    <dbReference type="NCBI Taxonomy" id="191504"/>
    <lineage>
        <taxon>Eukaryota</taxon>
        <taxon>Viridiplantae</taxon>
        <taxon>Streptophyta</taxon>
        <taxon>Embryophyta</taxon>
        <taxon>Tracheophyta</taxon>
        <taxon>Spermatophyta</taxon>
        <taxon>Magnoliopsida</taxon>
        <taxon>Liliopsida</taxon>
        <taxon>Poales</taxon>
        <taxon>Poaceae</taxon>
        <taxon>PACMAD clade</taxon>
        <taxon>Chloridoideae</taxon>
        <taxon>Cynodonteae</taxon>
        <taxon>Eleusininae</taxon>
        <taxon>Eleusine</taxon>
    </lineage>
</organism>
<dbReference type="PANTHER" id="PTHR11654">
    <property type="entry name" value="OLIGOPEPTIDE TRANSPORTER-RELATED"/>
    <property type="match status" value="1"/>
</dbReference>
<protein>
    <submittedName>
        <fullName evidence="1">Uncharacterized protein</fullName>
    </submittedName>
</protein>
<gene>
    <name evidence="1" type="primary">ga04659</name>
    <name evidence="1" type="ORF">PR202_ga04659</name>
</gene>
<dbReference type="InterPro" id="IPR036259">
    <property type="entry name" value="MFS_trans_sf"/>
</dbReference>
<comment type="caution">
    <text evidence="1">The sequence shown here is derived from an EMBL/GenBank/DDBJ whole genome shotgun (WGS) entry which is preliminary data.</text>
</comment>
<name>A0AAV5BQX6_ELECO</name>
<keyword evidence="2" id="KW-1185">Reference proteome</keyword>
<dbReference type="EMBL" id="BQKI01000002">
    <property type="protein sequence ID" value="GJM88581.1"/>
    <property type="molecule type" value="Genomic_DNA"/>
</dbReference>
<evidence type="ECO:0000313" key="1">
    <source>
        <dbReference type="EMBL" id="GJM88581.1"/>
    </source>
</evidence>
<dbReference type="AlphaFoldDB" id="A0AAV5BQX6"/>